<dbReference type="Proteomes" id="UP001105220">
    <property type="component" value="Unplaced"/>
</dbReference>
<evidence type="ECO:0000256" key="1">
    <source>
        <dbReference type="SAM" id="MobiDB-lite"/>
    </source>
</evidence>
<dbReference type="Gene3D" id="2.60.200.20">
    <property type="match status" value="1"/>
</dbReference>
<feature type="compositionally biased region" description="Polar residues" evidence="1">
    <location>
        <begin position="2513"/>
        <end position="2525"/>
    </location>
</feature>
<feature type="domain" description="FHA" evidence="2">
    <location>
        <begin position="36"/>
        <end position="86"/>
    </location>
</feature>
<dbReference type="EnsemblMetazoa" id="ACON003550-RA">
    <property type="protein sequence ID" value="ACON003550-PA"/>
    <property type="gene ID" value="ACON003550"/>
</dbReference>
<dbReference type="PROSITE" id="PS50006">
    <property type="entry name" value="FHA_DOMAIN"/>
    <property type="match status" value="1"/>
</dbReference>
<dbReference type="InterPro" id="IPR008984">
    <property type="entry name" value="SMAD_FHA_dom_sf"/>
</dbReference>
<feature type="compositionally biased region" description="Basic and acidic residues" evidence="1">
    <location>
        <begin position="2912"/>
        <end position="2933"/>
    </location>
</feature>
<dbReference type="InterPro" id="IPR000253">
    <property type="entry name" value="FHA_dom"/>
</dbReference>
<dbReference type="SUPFAM" id="SSF49879">
    <property type="entry name" value="SMAD/FHA domain"/>
    <property type="match status" value="1"/>
</dbReference>
<feature type="compositionally biased region" description="Basic and acidic residues" evidence="1">
    <location>
        <begin position="2850"/>
        <end position="2859"/>
    </location>
</feature>
<evidence type="ECO:0000259" key="2">
    <source>
        <dbReference type="PROSITE" id="PS50006"/>
    </source>
</evidence>
<proteinExistence type="predicted"/>
<keyword evidence="4" id="KW-1185">Reference proteome</keyword>
<feature type="compositionally biased region" description="Polar residues" evidence="1">
    <location>
        <begin position="381"/>
        <end position="400"/>
    </location>
</feature>
<evidence type="ECO:0000313" key="3">
    <source>
        <dbReference type="EnsemblMetazoa" id="ACON003550-PA"/>
    </source>
</evidence>
<dbReference type="Pfam" id="PF00498">
    <property type="entry name" value="FHA"/>
    <property type="match status" value="1"/>
</dbReference>
<feature type="compositionally biased region" description="Basic and acidic residues" evidence="1">
    <location>
        <begin position="2726"/>
        <end position="2749"/>
    </location>
</feature>
<feature type="compositionally biased region" description="Basic and acidic residues" evidence="1">
    <location>
        <begin position="2287"/>
        <end position="2314"/>
    </location>
</feature>
<feature type="region of interest" description="Disordered" evidence="1">
    <location>
        <begin position="2287"/>
        <end position="2347"/>
    </location>
</feature>
<feature type="region of interest" description="Disordered" evidence="1">
    <location>
        <begin position="371"/>
        <end position="407"/>
    </location>
</feature>
<feature type="region of interest" description="Disordered" evidence="1">
    <location>
        <begin position="427"/>
        <end position="452"/>
    </location>
</feature>
<dbReference type="PANTHER" id="PTHR13270">
    <property type="entry name" value="PROTEIN C20ORF116-RELATED"/>
    <property type="match status" value="1"/>
</dbReference>
<dbReference type="PANTHER" id="PTHR13270:SF13">
    <property type="entry name" value="LIMPET, ISOFORM K"/>
    <property type="match status" value="1"/>
</dbReference>
<dbReference type="VEuPathDB" id="VectorBase:ACON003550"/>
<organism evidence="3 4">
    <name type="scientific">Anopheles coluzzii</name>
    <name type="common">African malaria mosquito</name>
    <dbReference type="NCBI Taxonomy" id="1518534"/>
    <lineage>
        <taxon>Eukaryota</taxon>
        <taxon>Metazoa</taxon>
        <taxon>Ecdysozoa</taxon>
        <taxon>Arthropoda</taxon>
        <taxon>Hexapoda</taxon>
        <taxon>Insecta</taxon>
        <taxon>Pterygota</taxon>
        <taxon>Neoptera</taxon>
        <taxon>Endopterygota</taxon>
        <taxon>Diptera</taxon>
        <taxon>Nematocera</taxon>
        <taxon>Culicoidea</taxon>
        <taxon>Culicidae</taxon>
        <taxon>Anophelinae</taxon>
        <taxon>Anopheles</taxon>
    </lineage>
</organism>
<dbReference type="VEuPathDB" id="VectorBase:ACON2_040207"/>
<feature type="compositionally biased region" description="Basic and acidic residues" evidence="1">
    <location>
        <begin position="2883"/>
        <end position="2896"/>
    </location>
</feature>
<sequence length="3002" mass="330555">MKREMKMFSIRGANILILNKESGEQTRKIAVKTDRVTIGAHPLNSIRLHTLEAERLHCKLFADSSNSVTIHNFSVRNPVLLNGVRLEGKTVIQNGDKFEVAGYLFEWNYNPANINAVRKSTKRATCLPSVGKPKTLKRVRSFGELVKQCSVKVPRDVGLMLNAIRKRRTIHSIIVPSLNRSPESDGTHENVHLTDNTHAQADTTMQMELNTANPVATPNEISTIEKENVTLRHEIPKLQTTGVMLTSYVSLAEKRHLTCKTPVASPKRTPLRHKNATFDKTEIEEYLVNVSNPHDSMHLIDLTTPIKSRPPSAVRKVFSGKVAQSPRVLDAINLISPSPKKVNRTPNSVKAVAPSTPKVALLKSAIKNSRIHASDTKKTPLASSLSNKKTPNVKINTSVRTDPHKVTPISSKTSAVKLRKHLISSLNKKDSSDTPVPIVTAEAPADPNTTPIPIVTTETLSKHSTPVPESIPRDQQSLQSVIPEYKNEIIANVADTGVEDTAVVIPMFDVQSVIKKPNRTTQIRSAKYSDVTPHESFMDGVTPAVVPPEDNALVLHADINEPVRSNTLNEELKNVNDLPTCTRLNRNSCLPISTAQLTPQPTKSRKTFSALDYNSLSVSPMSRVSIPEDPIIDLDLDSELSSLDDHVNEDELLASSDSEPVHDIEISPAKVSTPQLRDSLRDTRKFIGSAFTSLNTSRPQLDLTAEIDESLLINEEEEPDHGNNEMYNMQAAHESELPNEQIISNALVVSDDTATPMETKPKSSSASILSNSMRECFSSKHSKINDNRRNTLSTAVLQDSSRGLTKEDINCVSQYMETTPSEEEPKHVSDVSVHEQLQPVDADLDDSKNMLNPAADSNHLSPNYSLKIIPKTPIRLPESANEHVSGTKMLLSTPKIADEYIQENRENMFSTPKAIESTEGGCDRVSTCINLIGVKEMLKTPKVSHSDVNYCHAMENMFRTPKSVVSSETEKENSFANVECNEELHNTLPEGQSDGQDCEEIQHGINAEPTSPSAELVDIDKMKELSSTPKSISFADADQNDSSCIDLEDSVDPLSSAVDIEGNRQVEEIPSTPKPISTIDEDQNELSCADLVEAEDIEMQELNRTPKPISSINADKNESVCIELAVADDSLSPAATVEDTCEVEKIPDEQPNASTCTDLADVVEDMASTGNIEANDEVNELNKTPKAILSMQVENEKQNCVNLVGVKELLKTPKKCNVDDADYRELQDMFKTPKPSSRITAKGSETCVSLVGVKELLKTPKNIDMDASNLSAIQNMLKTPKLVSCDDVDSNESVCAEVIDIAASVSPTNQEENNEIKKLIRTPQSISCADADQNELSCIDLEDSVDPLPSAVDVEGNRQVEEIPSTPKPISAIDEDQNELSCEDRVDAEEVELQELNRTPKPISTIDEDQNESIELAVADDPVSPAATVEDTCEVEQIFDEKPNASTCTDVASTGNIEENDEVNELNRTPKAILSMQVENEKHNCVNLVGVKELLKTPKNCNVDDADYRELQDMFKTPKPSSRITAKGSETCVSLVGVKELLKTPKNIDMDASNLSAIQNMLKTPKPVSCDDADSNESVCAVVEHVEEEPGSPCADIDDNCKVEAIPKTPKAQSASVLDQNKSTCVDISNDVQPASPSTDIEHHVEVEAKELLQTPNLTRQSGKEDQNCGNLVGVKELLKTPKNSNVDDADYRELQDMFKTPKPCKPAIFGKAEDPIVNLVGVKELLKTPKTTHKETQDSIAMQNMFKTPKPPSCDDADSNESTSAEMTDIAAPVSSTNQEENNEIKKLIRTPQSISCADADQNELSCIDLEDSVDPLPSAVDVEGNRQVEEIPSTPKPISAIDEDQNELSCEDRVDAEEVELQELNRTPTPISSIDVDKNESVCIELAVGDDSLLAAATVEDTCEVEKIPDEQPSASTCTDLADVVEDVASTGNIEENDEVNELNRTPKAILSMQVENEKHNCVNLVGVKELLKTPKNCNADDADYRELQDMFKTPKPSSRITAKGSETCVSLVGVKELLKTPKNIDMDASNLKAIQNMLKTPKPVSCDDADSNESVCAVVEHVEEEPGSPCADIDDNCKVEAIPKTPKAQSASVLDQNKSTCVDISNNVQPASPSTDIEHHVEVEAKELLQTPNLTRQSGKEDQNCGNLVGVKELLKTPKNSNIDDADYRELQDMFKTPKPCKPAISGKAEDPIVNLVGVKELLKTPKTTHKETQDSIAMQNMFKTPKATSSVETSTDKAESSFVNLVGVKELLKTPKNSVTETQDLSDMPDMFKTPKPIAANKLDNKKSVKHDDSGKESVEMAKEETKHDPATPTRTMRKRKLYSRKDEELKTPDNLTAPSPQRGVSDAEYLNILKLPVAKENILTEKFSESPARRDMPKRTCRQKIESLSEEVLAGKSPAPKYCKPPAQKEDAATPIIKEEVDALLTIRRVGFIDFVNVKEFNSPNIVGDVIKNVKRQPRGRKRITEAHDSLNSSEEATEQVVENVKRKRGRPAMVKENLEQQKAVATGGSQRITESNATSESEDLVSDQQSSDVTNEDMGLVDTETKEKNEDEQPTDVAGIEQKLPRRRQQTKGLKSASATKHILSEESVNENDTPVKKRGRTQKKASEVDVLAETSNSTPLRRGRPKKALQIVEETASTHNQNNETDKLAQDETKSVDEKANVEVKNVTESGKEEQDIVKPVVKGRRRKIEAHKEENTGHKSAETVQEATKPASRGRRRKVEEPQEKELEKEVSETVQDEPKVVGRGRRRKIEVHNEDEAVKKDVVAVAQQTTKPVARGRRRKIEEQNDEELSEKVTEDVQDSSKSVDKTPQRNTEVCVEEDSAKVDVAVAQDEAKPARKGGRRKQELIKAEDTESEVASVIKDEVKPVGKGRRRKVEVQTKEESTEVKAVKGRRRKIEVPAEEVEPQKVEEKHEPSESPKRGKSETDFVSGSQQDTGEQKHDQETSAKTTAKVRKTAKKDEASNTDDSVVVEENAADSSSKTETRPVRRTRAKRN</sequence>
<reference key="1">
    <citation type="journal article" date="2019" name="Genes (Basel)">
        <title>A High-Quality De novo Genome Assembly from a Single Mosquito Using PacBio Sequencing.</title>
        <authorList>
            <person name="Kingan S.B."/>
            <person name="Heaton H."/>
            <person name="Cudini J."/>
            <person name="Lambert C.C."/>
            <person name="Baybayan P."/>
            <person name="Galvin B.D."/>
            <person name="Durbin R."/>
            <person name="Korlach J."/>
            <person name="Lawniczak M.K.N."/>
        </authorList>
    </citation>
    <scope>NUCLEOTIDE SEQUENCE [LARGE SCALE GENOMIC DNA]</scope>
    <source>
        <strain>Mali-NIH</strain>
    </source>
</reference>
<evidence type="ECO:0000313" key="4">
    <source>
        <dbReference type="Proteomes" id="UP001105220"/>
    </source>
</evidence>
<protein>
    <submittedName>
        <fullName evidence="3">FHA domain-containing protein</fullName>
    </submittedName>
</protein>
<feature type="region of interest" description="Disordered" evidence="1">
    <location>
        <begin position="2466"/>
        <end position="3002"/>
    </location>
</feature>
<feature type="compositionally biased region" description="Polar residues" evidence="1">
    <location>
        <begin position="2934"/>
        <end position="2943"/>
    </location>
</feature>
<name>A0A6E8VGI9_ANOCL</name>
<reference evidence="3" key="2">
    <citation type="submission" date="2020-05" db="UniProtKB">
        <authorList>
            <consortium name="EnsemblMetazoa"/>
        </authorList>
    </citation>
    <scope>IDENTIFICATION</scope>
    <source>
        <strain evidence="3">Ngousso</strain>
    </source>
</reference>
<feature type="compositionally biased region" description="Basic and acidic residues" evidence="1">
    <location>
        <begin position="2698"/>
        <end position="2709"/>
    </location>
</feature>
<dbReference type="VEuPathDB" id="VectorBase:ACMO_007762"/>
<accession>A0A6E8VGI9</accession>
<feature type="compositionally biased region" description="Basic and acidic residues" evidence="1">
    <location>
        <begin position="2759"/>
        <end position="2771"/>
    </location>
</feature>
<feature type="compositionally biased region" description="Basic and acidic residues" evidence="1">
    <location>
        <begin position="2651"/>
        <end position="2669"/>
    </location>
</feature>